<accession>A0A0G0K9K5</accession>
<reference evidence="4 5" key="1">
    <citation type="journal article" date="2015" name="Nature">
        <title>rRNA introns, odd ribosomes, and small enigmatic genomes across a large radiation of phyla.</title>
        <authorList>
            <person name="Brown C.T."/>
            <person name="Hug L.A."/>
            <person name="Thomas B.C."/>
            <person name="Sharon I."/>
            <person name="Castelle C.J."/>
            <person name="Singh A."/>
            <person name="Wilkins M.J."/>
            <person name="Williams K.H."/>
            <person name="Banfield J.F."/>
        </authorList>
    </citation>
    <scope>NUCLEOTIDE SEQUENCE [LARGE SCALE GENOMIC DNA]</scope>
</reference>
<dbReference type="CDD" id="cd18873">
    <property type="entry name" value="NUDIX_NadM_like"/>
    <property type="match status" value="1"/>
</dbReference>
<comment type="caution">
    <text evidence="4">The sequence shown here is derived from an EMBL/GenBank/DDBJ whole genome shotgun (WGS) entry which is preliminary data.</text>
</comment>
<evidence type="ECO:0000259" key="3">
    <source>
        <dbReference type="PROSITE" id="PS51462"/>
    </source>
</evidence>
<feature type="domain" description="Nudix hydrolase" evidence="3">
    <location>
        <begin position="18"/>
        <end position="144"/>
    </location>
</feature>
<evidence type="ECO:0000256" key="1">
    <source>
        <dbReference type="ARBA" id="ARBA00022801"/>
    </source>
</evidence>
<dbReference type="PROSITE" id="PS00893">
    <property type="entry name" value="NUDIX_BOX"/>
    <property type="match status" value="1"/>
</dbReference>
<dbReference type="EMBL" id="LBUY01000002">
    <property type="protein sequence ID" value="KKQ75537.1"/>
    <property type="molecule type" value="Genomic_DNA"/>
</dbReference>
<proteinExistence type="inferred from homology"/>
<dbReference type="GO" id="GO:0016787">
    <property type="term" value="F:hydrolase activity"/>
    <property type="evidence" value="ECO:0007669"/>
    <property type="project" value="UniProtKB-KW"/>
</dbReference>
<dbReference type="Gene3D" id="3.90.79.10">
    <property type="entry name" value="Nucleoside Triphosphate Pyrophosphohydrolase"/>
    <property type="match status" value="1"/>
</dbReference>
<dbReference type="PANTHER" id="PTHR43736">
    <property type="entry name" value="ADP-RIBOSE PYROPHOSPHATASE"/>
    <property type="match status" value="1"/>
</dbReference>
<dbReference type="PANTHER" id="PTHR43736:SF1">
    <property type="entry name" value="DIHYDRONEOPTERIN TRIPHOSPHATE DIPHOSPHATASE"/>
    <property type="match status" value="1"/>
</dbReference>
<dbReference type="InterPro" id="IPR020084">
    <property type="entry name" value="NUDIX_hydrolase_CS"/>
</dbReference>
<dbReference type="SUPFAM" id="SSF55811">
    <property type="entry name" value="Nudix"/>
    <property type="match status" value="1"/>
</dbReference>
<keyword evidence="1 2" id="KW-0378">Hydrolase</keyword>
<dbReference type="InterPro" id="IPR020476">
    <property type="entry name" value="Nudix_hydrolase"/>
</dbReference>
<dbReference type="Pfam" id="PF00293">
    <property type="entry name" value="NUDIX"/>
    <property type="match status" value="1"/>
</dbReference>
<gene>
    <name evidence="4" type="ORF">US95_C0002G0013</name>
</gene>
<protein>
    <recommendedName>
        <fullName evidence="3">Nudix hydrolase domain-containing protein</fullName>
    </recommendedName>
</protein>
<organism evidence="4 5">
    <name type="scientific">Candidatus Woesebacteria bacterium GW2011_GWB1_38_5</name>
    <dbReference type="NCBI Taxonomy" id="1618568"/>
    <lineage>
        <taxon>Bacteria</taxon>
        <taxon>Candidatus Woeseibacteriota</taxon>
    </lineage>
</organism>
<dbReference type="PRINTS" id="PR00502">
    <property type="entry name" value="NUDIXFAMILY"/>
</dbReference>
<sequence>MKLLKNEEQCLHCGRFGNRGMSVDAIIIKDKKILLIKRGSELYKGYWGTPGGYVGWDETIEDALKREVKEETGLTVTTMKFMFCNSDPSRHPKQVVNFVYYVSEYEGNVAPSDDALECEWFQIDSLPERLAFDHKENIKESLKLIW</sequence>
<dbReference type="InterPro" id="IPR000086">
    <property type="entry name" value="NUDIX_hydrolase_dom"/>
</dbReference>
<evidence type="ECO:0000313" key="4">
    <source>
        <dbReference type="EMBL" id="KKQ75537.1"/>
    </source>
</evidence>
<comment type="similarity">
    <text evidence="2">Belongs to the Nudix hydrolase family.</text>
</comment>
<evidence type="ECO:0000313" key="5">
    <source>
        <dbReference type="Proteomes" id="UP000034738"/>
    </source>
</evidence>
<name>A0A0G0K9K5_9BACT</name>
<dbReference type="PROSITE" id="PS51462">
    <property type="entry name" value="NUDIX"/>
    <property type="match status" value="1"/>
</dbReference>
<dbReference type="AlphaFoldDB" id="A0A0G0K9K5"/>
<dbReference type="InterPro" id="IPR015797">
    <property type="entry name" value="NUDIX_hydrolase-like_dom_sf"/>
</dbReference>
<evidence type="ECO:0000256" key="2">
    <source>
        <dbReference type="RuleBase" id="RU003476"/>
    </source>
</evidence>
<dbReference type="Proteomes" id="UP000034738">
    <property type="component" value="Unassembled WGS sequence"/>
</dbReference>